<keyword evidence="1" id="KW-1133">Transmembrane helix</keyword>
<feature type="transmembrane region" description="Helical" evidence="1">
    <location>
        <begin position="44"/>
        <end position="65"/>
    </location>
</feature>
<dbReference type="EMBL" id="VULY01000018">
    <property type="protein sequence ID" value="MSR93650.1"/>
    <property type="molecule type" value="Genomic_DNA"/>
</dbReference>
<keyword evidence="1" id="KW-0472">Membrane</keyword>
<evidence type="ECO:0000256" key="1">
    <source>
        <dbReference type="SAM" id="Phobius"/>
    </source>
</evidence>
<evidence type="ECO:0008006" key="4">
    <source>
        <dbReference type="Google" id="ProtNLM"/>
    </source>
</evidence>
<keyword evidence="3" id="KW-1185">Reference proteome</keyword>
<accession>A0A6N7V0I3</accession>
<protein>
    <recommendedName>
        <fullName evidence="4">ABC-2 transporter permease</fullName>
    </recommendedName>
</protein>
<proteinExistence type="predicted"/>
<feature type="transmembrane region" description="Helical" evidence="1">
    <location>
        <begin position="92"/>
        <end position="116"/>
    </location>
</feature>
<feature type="transmembrane region" description="Helical" evidence="1">
    <location>
        <begin position="184"/>
        <end position="202"/>
    </location>
</feature>
<evidence type="ECO:0000313" key="3">
    <source>
        <dbReference type="Proteomes" id="UP000434409"/>
    </source>
</evidence>
<comment type="caution">
    <text evidence="2">The sequence shown here is derived from an EMBL/GenBank/DDBJ whole genome shotgun (WGS) entry which is preliminary data.</text>
</comment>
<name>A0A6N7V0I3_9FIRM</name>
<feature type="transmembrane region" description="Helical" evidence="1">
    <location>
        <begin position="156"/>
        <end position="172"/>
    </location>
</feature>
<keyword evidence="1" id="KW-0812">Transmembrane</keyword>
<reference evidence="2 3" key="1">
    <citation type="submission" date="2019-08" db="EMBL/GenBank/DDBJ databases">
        <title>In-depth cultivation of the pig gut microbiome towards novel bacterial diversity and tailored functional studies.</title>
        <authorList>
            <person name="Wylensek D."/>
            <person name="Hitch T.C.A."/>
            <person name="Clavel T."/>
        </authorList>
    </citation>
    <scope>NUCLEOTIDE SEQUENCE [LARGE SCALE GENOMIC DNA]</scope>
    <source>
        <strain evidence="2 3">68-1-5</strain>
    </source>
</reference>
<sequence length="206" mass="24143">MGMRSQNMKKIFFKYIYLNNRNLIFGVLSACFFALIAFDSNKYYSVALLMVPSLLFNFIVGKMCYEEDSKATKEFLLAMPILKRDIALEKNIIGQICIVVGFCLVNVVFWIVNILFRKSDMFFDVDTMLIIMCFLIVYNTIYIFMNYKFDYSKTQFSSYIVLLFMLVLFKFGNEFKNIIKCANSYILFLIVIVISISSFLITKNRP</sequence>
<feature type="transmembrane region" description="Helical" evidence="1">
    <location>
        <begin position="128"/>
        <end position="144"/>
    </location>
</feature>
<feature type="transmembrane region" description="Helical" evidence="1">
    <location>
        <begin position="21"/>
        <end position="38"/>
    </location>
</feature>
<dbReference type="Pfam" id="PF13346">
    <property type="entry name" value="ABC2_membrane_5"/>
    <property type="match status" value="1"/>
</dbReference>
<organism evidence="2 3">
    <name type="scientific">Suipraeoptans intestinalis</name>
    <dbReference type="NCBI Taxonomy" id="2606628"/>
    <lineage>
        <taxon>Bacteria</taxon>
        <taxon>Bacillati</taxon>
        <taxon>Bacillota</taxon>
        <taxon>Clostridia</taxon>
        <taxon>Lachnospirales</taxon>
        <taxon>Lachnospiraceae</taxon>
        <taxon>Suipraeoptans</taxon>
    </lineage>
</organism>
<dbReference type="Proteomes" id="UP000434409">
    <property type="component" value="Unassembled WGS sequence"/>
</dbReference>
<evidence type="ECO:0000313" key="2">
    <source>
        <dbReference type="EMBL" id="MSR93650.1"/>
    </source>
</evidence>
<dbReference type="AlphaFoldDB" id="A0A6N7V0I3"/>
<dbReference type="InterPro" id="IPR025699">
    <property type="entry name" value="ABC2_memb-like"/>
</dbReference>
<gene>
    <name evidence="2" type="ORF">FYJ34_05075</name>
</gene>